<dbReference type="Proteomes" id="UP001241377">
    <property type="component" value="Unassembled WGS sequence"/>
</dbReference>
<comment type="caution">
    <text evidence="1">The sequence shown here is derived from an EMBL/GenBank/DDBJ whole genome shotgun (WGS) entry which is preliminary data.</text>
</comment>
<sequence length="241" mass="26377">MRGASVTPPEELPHGYDPAGLNQAMNMPLTQQAPQGVSDNTQAIVEHEPLGNGKCSRQRHDSRYSGPPIILQSGQLSESLYSVPPNPLPQPVVRSLTAASGNGAYSTMTEFPFSVDTRSLDSRICVSTPLSAPTRYVHSNGSISSPPQEMPASAEVQGWVAATEERPHKNSVRWKIRNPTAEAGRVEFTIVLMFRLVDSATEMSTRPCIPLYKCLANHEWLQSTDKLHLTSIFPDSIIDEI</sequence>
<organism evidence="1 2">
    <name type="scientific">Naganishia cerealis</name>
    <dbReference type="NCBI Taxonomy" id="610337"/>
    <lineage>
        <taxon>Eukaryota</taxon>
        <taxon>Fungi</taxon>
        <taxon>Dikarya</taxon>
        <taxon>Basidiomycota</taxon>
        <taxon>Agaricomycotina</taxon>
        <taxon>Tremellomycetes</taxon>
        <taxon>Filobasidiales</taxon>
        <taxon>Filobasidiaceae</taxon>
        <taxon>Naganishia</taxon>
    </lineage>
</organism>
<accession>A0ACC2WGU0</accession>
<dbReference type="EMBL" id="JASBWR010000011">
    <property type="protein sequence ID" value="KAJ9110631.1"/>
    <property type="molecule type" value="Genomic_DNA"/>
</dbReference>
<proteinExistence type="predicted"/>
<reference evidence="1" key="1">
    <citation type="submission" date="2023-04" db="EMBL/GenBank/DDBJ databases">
        <title>Draft Genome sequencing of Naganishia species isolated from polar environments using Oxford Nanopore Technology.</title>
        <authorList>
            <person name="Leo P."/>
            <person name="Venkateswaran K."/>
        </authorList>
    </citation>
    <scope>NUCLEOTIDE SEQUENCE</scope>
    <source>
        <strain evidence="1">MNA-CCFEE 5261</strain>
    </source>
</reference>
<evidence type="ECO:0000313" key="2">
    <source>
        <dbReference type="Proteomes" id="UP001241377"/>
    </source>
</evidence>
<evidence type="ECO:0000313" key="1">
    <source>
        <dbReference type="EMBL" id="KAJ9110631.1"/>
    </source>
</evidence>
<protein>
    <submittedName>
        <fullName evidence="1">Uncharacterized protein</fullName>
    </submittedName>
</protein>
<name>A0ACC2WGU0_9TREE</name>
<keyword evidence="2" id="KW-1185">Reference proteome</keyword>
<gene>
    <name evidence="1" type="ORF">QFC19_001460</name>
</gene>